<keyword evidence="4 6" id="KW-1133">Transmembrane helix</keyword>
<feature type="transmembrane region" description="Helical" evidence="6">
    <location>
        <begin position="319"/>
        <end position="338"/>
    </location>
</feature>
<keyword evidence="2" id="KW-0813">Transport</keyword>
<evidence type="ECO:0000256" key="4">
    <source>
        <dbReference type="ARBA" id="ARBA00022989"/>
    </source>
</evidence>
<feature type="transmembrane region" description="Helical" evidence="6">
    <location>
        <begin position="410"/>
        <end position="431"/>
    </location>
</feature>
<keyword evidence="5 6" id="KW-0472">Membrane</keyword>
<name>A0A1L7WHV2_9HELO</name>
<feature type="transmembrane region" description="Helical" evidence="6">
    <location>
        <begin position="443"/>
        <end position="464"/>
    </location>
</feature>
<evidence type="ECO:0000313" key="9">
    <source>
        <dbReference type="Proteomes" id="UP000184330"/>
    </source>
</evidence>
<dbReference type="FunFam" id="1.20.1250.20:FF:000013">
    <property type="entry name" value="MFS general substrate transporter"/>
    <property type="match status" value="1"/>
</dbReference>
<protein>
    <submittedName>
        <fullName evidence="8">Probable permease of the major facilitator superfamily</fullName>
    </submittedName>
</protein>
<dbReference type="Gene3D" id="1.20.1250.20">
    <property type="entry name" value="MFS general substrate transporter like domains"/>
    <property type="match status" value="2"/>
</dbReference>
<dbReference type="GO" id="GO:0016020">
    <property type="term" value="C:membrane"/>
    <property type="evidence" value="ECO:0007669"/>
    <property type="project" value="UniProtKB-SubCell"/>
</dbReference>
<evidence type="ECO:0000256" key="2">
    <source>
        <dbReference type="ARBA" id="ARBA00022448"/>
    </source>
</evidence>
<dbReference type="OrthoDB" id="2250022at2759"/>
<dbReference type="AlphaFoldDB" id="A0A1L7WHV2"/>
<dbReference type="EMBL" id="FJOG01000002">
    <property type="protein sequence ID" value="CZR52322.1"/>
    <property type="molecule type" value="Genomic_DNA"/>
</dbReference>
<dbReference type="GO" id="GO:0022857">
    <property type="term" value="F:transmembrane transporter activity"/>
    <property type="evidence" value="ECO:0007669"/>
    <property type="project" value="InterPro"/>
</dbReference>
<evidence type="ECO:0000259" key="7">
    <source>
        <dbReference type="PROSITE" id="PS50850"/>
    </source>
</evidence>
<dbReference type="SUPFAM" id="SSF103473">
    <property type="entry name" value="MFS general substrate transporter"/>
    <property type="match status" value="1"/>
</dbReference>
<proteinExistence type="predicted"/>
<accession>A0A1L7WHV2</accession>
<dbReference type="PANTHER" id="PTHR43791">
    <property type="entry name" value="PERMEASE-RELATED"/>
    <property type="match status" value="1"/>
</dbReference>
<dbReference type="PROSITE" id="PS50850">
    <property type="entry name" value="MFS"/>
    <property type="match status" value="1"/>
</dbReference>
<gene>
    <name evidence="8" type="ORF">PAC_02199</name>
</gene>
<reference evidence="8 9" key="1">
    <citation type="submission" date="2016-03" db="EMBL/GenBank/DDBJ databases">
        <authorList>
            <person name="Ploux O."/>
        </authorList>
    </citation>
    <scope>NUCLEOTIDE SEQUENCE [LARGE SCALE GENOMIC DNA]</scope>
    <source>
        <strain evidence="8 9">UAMH 11012</strain>
    </source>
</reference>
<dbReference type="FunFam" id="1.20.1250.20:FF:000057">
    <property type="entry name" value="MFS general substrate transporter"/>
    <property type="match status" value="1"/>
</dbReference>
<dbReference type="InterPro" id="IPR020846">
    <property type="entry name" value="MFS_dom"/>
</dbReference>
<dbReference type="Proteomes" id="UP000184330">
    <property type="component" value="Unassembled WGS sequence"/>
</dbReference>
<dbReference type="InterPro" id="IPR036259">
    <property type="entry name" value="MFS_trans_sf"/>
</dbReference>
<evidence type="ECO:0000256" key="3">
    <source>
        <dbReference type="ARBA" id="ARBA00022692"/>
    </source>
</evidence>
<feature type="transmembrane region" description="Helical" evidence="6">
    <location>
        <begin position="121"/>
        <end position="139"/>
    </location>
</feature>
<feature type="transmembrane region" description="Helical" evidence="6">
    <location>
        <begin position="287"/>
        <end position="307"/>
    </location>
</feature>
<feature type="transmembrane region" description="Helical" evidence="6">
    <location>
        <begin position="94"/>
        <end position="114"/>
    </location>
</feature>
<dbReference type="Pfam" id="PF07690">
    <property type="entry name" value="MFS_1"/>
    <property type="match status" value="1"/>
</dbReference>
<keyword evidence="9" id="KW-1185">Reference proteome</keyword>
<feature type="transmembrane region" description="Helical" evidence="6">
    <location>
        <begin position="50"/>
        <end position="67"/>
    </location>
</feature>
<dbReference type="InterPro" id="IPR011701">
    <property type="entry name" value="MFS"/>
</dbReference>
<feature type="domain" description="Major facilitator superfamily (MFS) profile" evidence="7">
    <location>
        <begin position="54"/>
        <end position="470"/>
    </location>
</feature>
<comment type="subcellular location">
    <subcellularLocation>
        <location evidence="1">Membrane</location>
        <topology evidence="1">Multi-pass membrane protein</topology>
    </subcellularLocation>
</comment>
<feature type="transmembrane region" description="Helical" evidence="6">
    <location>
        <begin position="180"/>
        <end position="204"/>
    </location>
</feature>
<sequence>MTSAEKSYIDSVEDTSTEVPRAANNTIPDTFDGLSDEEYRALEKKLVWKIDLHLITSLFGIFIFNILDRSNIASARLGGLQTDLHLTDTQYQTAVSIMFVGYLLGQIPSNLILTKLNPSRYLPIAIIVWGGISLATAGVKNFSGIFAVRFLIGFAESPFFAGALLLISSWYKPSEIAPRVALMYCGNTIANGFGGVLAAGVLSGLEGKGGFEGWRWLYIIEGAGTMVVGLVAFLLLPDFPRSGKKKWLTEQEQRLAEYRIAISANGELDETSTAKQGLIDTVTDIKVWGLVAVQVCLLSSQTWTYFFPSIVQTLGYGKIRSLLLTSPVYVFGFFTSLGNSLIAARTGKRAILVMWPLALAIVGNGMVIGSHATAVRYTGMFLMCAGSFSAFNVLEAWVGSTIPRTRTKRAITYALVNMLGNLSNIYGSYFFPSNTAPQYVAGGIALSSFAFGGICFAAVLGLYLRRENRKAAEAEDRDGVIRYKYLI</sequence>
<evidence type="ECO:0000256" key="5">
    <source>
        <dbReference type="ARBA" id="ARBA00023136"/>
    </source>
</evidence>
<evidence type="ECO:0000313" key="8">
    <source>
        <dbReference type="EMBL" id="CZR52322.1"/>
    </source>
</evidence>
<feature type="transmembrane region" description="Helical" evidence="6">
    <location>
        <begin position="216"/>
        <end position="236"/>
    </location>
</feature>
<feature type="transmembrane region" description="Helical" evidence="6">
    <location>
        <begin position="145"/>
        <end position="168"/>
    </location>
</feature>
<organism evidence="8 9">
    <name type="scientific">Phialocephala subalpina</name>
    <dbReference type="NCBI Taxonomy" id="576137"/>
    <lineage>
        <taxon>Eukaryota</taxon>
        <taxon>Fungi</taxon>
        <taxon>Dikarya</taxon>
        <taxon>Ascomycota</taxon>
        <taxon>Pezizomycotina</taxon>
        <taxon>Leotiomycetes</taxon>
        <taxon>Helotiales</taxon>
        <taxon>Mollisiaceae</taxon>
        <taxon>Phialocephala</taxon>
        <taxon>Phialocephala fortinii species complex</taxon>
    </lineage>
</organism>
<evidence type="ECO:0000256" key="6">
    <source>
        <dbReference type="SAM" id="Phobius"/>
    </source>
</evidence>
<dbReference type="PANTHER" id="PTHR43791:SF20">
    <property type="entry name" value="TRANSPORTER, PUTATIVE (AFU_ORTHOLOGUE AFUA_3G14670)-RELATED"/>
    <property type="match status" value="1"/>
</dbReference>
<keyword evidence="3 6" id="KW-0812">Transmembrane</keyword>
<feature type="transmembrane region" description="Helical" evidence="6">
    <location>
        <begin position="350"/>
        <end position="368"/>
    </location>
</feature>
<evidence type="ECO:0000256" key="1">
    <source>
        <dbReference type="ARBA" id="ARBA00004141"/>
    </source>
</evidence>
<feature type="transmembrane region" description="Helical" evidence="6">
    <location>
        <begin position="374"/>
        <end position="398"/>
    </location>
</feature>